<dbReference type="GO" id="GO:0043456">
    <property type="term" value="P:regulation of pentose-phosphate shunt"/>
    <property type="evidence" value="ECO:0007669"/>
    <property type="project" value="TreeGrafter"/>
</dbReference>
<dbReference type="InterPro" id="IPR013078">
    <property type="entry name" value="His_Pase_superF_clade-1"/>
</dbReference>
<accession>A0A7M1B5N5</accession>
<dbReference type="Gene3D" id="3.40.50.1240">
    <property type="entry name" value="Phosphoglycerate mutase-like"/>
    <property type="match status" value="1"/>
</dbReference>
<dbReference type="RefSeq" id="WP_193110999.1">
    <property type="nucleotide sequence ID" value="NZ_CP041406.1"/>
</dbReference>
<feature type="active site" description="Tele-phosphohistidine intermediate" evidence="2">
    <location>
        <position position="8"/>
    </location>
</feature>
<dbReference type="SUPFAM" id="SSF53254">
    <property type="entry name" value="Phosphoglycerate mutase-like"/>
    <property type="match status" value="1"/>
</dbReference>
<dbReference type="Proteomes" id="UP000593580">
    <property type="component" value="Chromosome"/>
</dbReference>
<gene>
    <name evidence="4" type="ORF">FM071_00320</name>
</gene>
<evidence type="ECO:0000313" key="4">
    <source>
        <dbReference type="EMBL" id="QOP44826.1"/>
    </source>
</evidence>
<dbReference type="InterPro" id="IPR051695">
    <property type="entry name" value="Phosphoglycerate_Mutase"/>
</dbReference>
<dbReference type="InterPro" id="IPR029033">
    <property type="entry name" value="His_PPase_superfam"/>
</dbReference>
<dbReference type="PANTHER" id="PTHR46517">
    <property type="entry name" value="FRUCTOSE-2,6-BISPHOSPHATASE TIGAR"/>
    <property type="match status" value="1"/>
</dbReference>
<keyword evidence="1" id="KW-0378">Hydrolase</keyword>
<feature type="binding site" evidence="3">
    <location>
        <position position="57"/>
    </location>
    <ligand>
        <name>substrate</name>
    </ligand>
</feature>
<evidence type="ECO:0000256" key="3">
    <source>
        <dbReference type="PIRSR" id="PIRSR613078-2"/>
    </source>
</evidence>
<evidence type="ECO:0000313" key="5">
    <source>
        <dbReference type="Proteomes" id="UP000593580"/>
    </source>
</evidence>
<dbReference type="AlphaFoldDB" id="A0A7M1B5N5"/>
<dbReference type="KEGG" id="spal:FM071_00320"/>
<reference evidence="4 5" key="1">
    <citation type="submission" date="2019-07" db="EMBL/GenBank/DDBJ databases">
        <title>Sulfurimonas paralvinellae sp. nov., a novel mesophilic, hydrogen- and sulfur-oxidizing chemolithoautotroph within the Epsilonproteo- bacteria isolated from a deep-sea hydrothermal vent polychaete nest, reclassification of Thiomicrospira denitrificans as Sulfurimonas denitrificans comb. nov. and emended description of the genus Sulfurimonas.</title>
        <authorList>
            <person name="Wang S."/>
            <person name="Jiang L."/>
            <person name="Shao Z."/>
        </authorList>
    </citation>
    <scope>NUCLEOTIDE SEQUENCE [LARGE SCALE GENOMIC DNA]</scope>
    <source>
        <strain evidence="4 5">GO25</strain>
    </source>
</reference>
<keyword evidence="5" id="KW-1185">Reference proteome</keyword>
<dbReference type="Pfam" id="PF00300">
    <property type="entry name" value="His_Phos_1"/>
    <property type="match status" value="1"/>
</dbReference>
<dbReference type="SMART" id="SM00855">
    <property type="entry name" value="PGAM"/>
    <property type="match status" value="1"/>
</dbReference>
<sequence>MKITLVRHTEVDEKYHKKYNGHIDIGLSRRGIEQAEALAALLKDELFDLVYASDLLRSRQTLAPFIQAKNAIFIEELREKFWGRHEGKSFDEIITEGEIKYENFEQWIEALDGEPYEAYMKRVQHFFLEYLPKQNANTVLVITHAGVIRVLMAIVKDLSLEEAFCIDVPYASATVFDTDLQTFSTIK</sequence>
<dbReference type="PANTHER" id="PTHR46517:SF1">
    <property type="entry name" value="FRUCTOSE-2,6-BISPHOSPHATASE TIGAR"/>
    <property type="match status" value="1"/>
</dbReference>
<proteinExistence type="predicted"/>
<dbReference type="EMBL" id="CP041406">
    <property type="protein sequence ID" value="QOP44826.1"/>
    <property type="molecule type" value="Genomic_DNA"/>
</dbReference>
<dbReference type="PIRSF" id="PIRSF000709">
    <property type="entry name" value="6PFK_2-Ptase"/>
    <property type="match status" value="1"/>
</dbReference>
<dbReference type="GO" id="GO:0004331">
    <property type="term" value="F:fructose-2,6-bisphosphate 2-phosphatase activity"/>
    <property type="evidence" value="ECO:0007669"/>
    <property type="project" value="TreeGrafter"/>
</dbReference>
<protein>
    <submittedName>
        <fullName evidence="4">Histidine phosphatase family protein</fullName>
    </submittedName>
</protein>
<dbReference type="GO" id="GO:0005829">
    <property type="term" value="C:cytosol"/>
    <property type="evidence" value="ECO:0007669"/>
    <property type="project" value="TreeGrafter"/>
</dbReference>
<name>A0A7M1B5N5_9BACT</name>
<evidence type="ECO:0000256" key="1">
    <source>
        <dbReference type="ARBA" id="ARBA00022801"/>
    </source>
</evidence>
<evidence type="ECO:0000256" key="2">
    <source>
        <dbReference type="PIRSR" id="PIRSR613078-1"/>
    </source>
</evidence>
<feature type="active site" description="Proton donor/acceptor" evidence="2">
    <location>
        <position position="79"/>
    </location>
</feature>
<organism evidence="4 5">
    <name type="scientific">Sulfurimonas paralvinellae</name>
    <dbReference type="NCBI Taxonomy" id="317658"/>
    <lineage>
        <taxon>Bacteria</taxon>
        <taxon>Pseudomonadati</taxon>
        <taxon>Campylobacterota</taxon>
        <taxon>Epsilonproteobacteria</taxon>
        <taxon>Campylobacterales</taxon>
        <taxon>Sulfurimonadaceae</taxon>
        <taxon>Sulfurimonas</taxon>
    </lineage>
</organism>
<dbReference type="CDD" id="cd07067">
    <property type="entry name" value="HP_PGM_like"/>
    <property type="match status" value="1"/>
</dbReference>
<dbReference type="GO" id="GO:0045820">
    <property type="term" value="P:negative regulation of glycolytic process"/>
    <property type="evidence" value="ECO:0007669"/>
    <property type="project" value="TreeGrafter"/>
</dbReference>